<accession>A0A1X7SP88</accession>
<sequence length="121" mass="13604">NYNFIHYNIVAGSTLHFDHRVQIEIKILSGNSIMIHAKPSDTIKSIKSDIRKKRKLPIHQLYFAGNILQDNATVLNSSKSVLQLSRYAITFTTAERECLKCSSVLVPGDGIILKNCSHTFC</sequence>
<dbReference type="InParanoid" id="A0A1X7SP88"/>
<proteinExistence type="predicted"/>
<dbReference type="InterPro" id="IPR000626">
    <property type="entry name" value="Ubiquitin-like_dom"/>
</dbReference>
<dbReference type="STRING" id="400682.A0A1X7SP88"/>
<dbReference type="SUPFAM" id="SSF54236">
    <property type="entry name" value="Ubiquitin-like"/>
    <property type="match status" value="1"/>
</dbReference>
<dbReference type="Gene3D" id="3.10.20.90">
    <property type="entry name" value="Phosphatidylinositol 3-kinase Catalytic Subunit, Chain A, domain 1"/>
    <property type="match status" value="1"/>
</dbReference>
<dbReference type="Pfam" id="PF00240">
    <property type="entry name" value="ubiquitin"/>
    <property type="match status" value="1"/>
</dbReference>
<dbReference type="PROSITE" id="PS50053">
    <property type="entry name" value="UBIQUITIN_2"/>
    <property type="match status" value="1"/>
</dbReference>
<evidence type="ECO:0000313" key="2">
    <source>
        <dbReference type="EnsemblMetazoa" id="Aqu2.1.03876_001"/>
    </source>
</evidence>
<reference evidence="2" key="1">
    <citation type="submission" date="2017-05" db="UniProtKB">
        <authorList>
            <consortium name="EnsemblMetazoa"/>
        </authorList>
    </citation>
    <scope>IDENTIFICATION</scope>
</reference>
<dbReference type="EnsemblMetazoa" id="Aqu2.1.03876_001">
    <property type="protein sequence ID" value="Aqu2.1.03876_001"/>
    <property type="gene ID" value="Aqu2.1.03876"/>
</dbReference>
<protein>
    <recommendedName>
        <fullName evidence="1">Ubiquitin-like domain-containing protein</fullName>
    </recommendedName>
</protein>
<dbReference type="AlphaFoldDB" id="A0A1X7SP88"/>
<dbReference type="InterPro" id="IPR029071">
    <property type="entry name" value="Ubiquitin-like_domsf"/>
</dbReference>
<feature type="domain" description="Ubiquitin-like" evidence="1">
    <location>
        <begin position="21"/>
        <end position="74"/>
    </location>
</feature>
<evidence type="ECO:0000259" key="1">
    <source>
        <dbReference type="PROSITE" id="PS50053"/>
    </source>
</evidence>
<name>A0A1X7SP88_AMPQE</name>
<organism evidence="2">
    <name type="scientific">Amphimedon queenslandica</name>
    <name type="common">Sponge</name>
    <dbReference type="NCBI Taxonomy" id="400682"/>
    <lineage>
        <taxon>Eukaryota</taxon>
        <taxon>Metazoa</taxon>
        <taxon>Porifera</taxon>
        <taxon>Demospongiae</taxon>
        <taxon>Heteroscleromorpha</taxon>
        <taxon>Haplosclerida</taxon>
        <taxon>Niphatidae</taxon>
        <taxon>Amphimedon</taxon>
    </lineage>
</organism>